<keyword evidence="3" id="KW-0687">Ribonucleoprotein</keyword>
<dbReference type="GO" id="GO:0005840">
    <property type="term" value="C:ribosome"/>
    <property type="evidence" value="ECO:0007669"/>
    <property type="project" value="UniProtKB-KW"/>
</dbReference>
<proteinExistence type="inferred from homology"/>
<evidence type="ECO:0000256" key="4">
    <source>
        <dbReference type="ARBA" id="ARBA00035202"/>
    </source>
</evidence>
<evidence type="ECO:0000313" key="7">
    <source>
        <dbReference type="Proteomes" id="UP000231579"/>
    </source>
</evidence>
<comment type="caution">
    <text evidence="6">The sequence shown here is derived from an EMBL/GenBank/DDBJ whole genome shotgun (WGS) entry which is preliminary data.</text>
</comment>
<dbReference type="Gene3D" id="3.30.70.1730">
    <property type="match status" value="1"/>
</dbReference>
<sequence length="136" mass="14822">VGQINQLRDEVKKAGGEYEVVKNNLLCLATKNSPLSLAALEGPTAALWIYQSDPAPLKALDKFIQQAELPKIKLGFWEGATISEEKISQLANLPGLNELRAKAVAVLLSPIAGLANALNWNIRKLILVLKNKQEIN</sequence>
<feature type="non-terminal residue" evidence="6">
    <location>
        <position position="1"/>
    </location>
</feature>
<dbReference type="GO" id="GO:1990904">
    <property type="term" value="C:ribonucleoprotein complex"/>
    <property type="evidence" value="ECO:0007669"/>
    <property type="project" value="UniProtKB-KW"/>
</dbReference>
<organism evidence="6 7">
    <name type="scientific">Candidatus Shapirobacteria bacterium CG10_big_fil_rev_8_21_14_0_10_48_15</name>
    <dbReference type="NCBI Taxonomy" id="1974484"/>
    <lineage>
        <taxon>Bacteria</taxon>
        <taxon>Candidatus Shapironibacteriota</taxon>
    </lineage>
</organism>
<evidence type="ECO:0000256" key="5">
    <source>
        <dbReference type="ARBA" id="ARBA00035502"/>
    </source>
</evidence>
<dbReference type="EMBL" id="PFEM01000038">
    <property type="protein sequence ID" value="PJE69847.1"/>
    <property type="molecule type" value="Genomic_DNA"/>
</dbReference>
<evidence type="ECO:0000313" key="6">
    <source>
        <dbReference type="EMBL" id="PJE69847.1"/>
    </source>
</evidence>
<dbReference type="PANTHER" id="PTHR11560">
    <property type="entry name" value="39S RIBOSOMAL PROTEIN L10, MITOCHONDRIAL"/>
    <property type="match status" value="1"/>
</dbReference>
<accession>A0A2M8L6L2</accession>
<dbReference type="Proteomes" id="UP000231579">
    <property type="component" value="Unassembled WGS sequence"/>
</dbReference>
<dbReference type="Pfam" id="PF00466">
    <property type="entry name" value="Ribosomal_L10"/>
    <property type="match status" value="1"/>
</dbReference>
<reference evidence="7" key="1">
    <citation type="submission" date="2017-09" db="EMBL/GenBank/DDBJ databases">
        <title>Depth-based differentiation of microbial function through sediment-hosted aquifers and enrichment of novel symbionts in the deep terrestrial subsurface.</title>
        <authorList>
            <person name="Probst A.J."/>
            <person name="Ladd B."/>
            <person name="Jarett J.K."/>
            <person name="Geller-Mcgrath D.E."/>
            <person name="Sieber C.M.K."/>
            <person name="Emerson J.B."/>
            <person name="Anantharaman K."/>
            <person name="Thomas B.C."/>
            <person name="Malmstrom R."/>
            <person name="Stieglmeier M."/>
            <person name="Klingl A."/>
            <person name="Woyke T."/>
            <person name="Ryan C.M."/>
            <person name="Banfield J.F."/>
        </authorList>
    </citation>
    <scope>NUCLEOTIDE SEQUENCE [LARGE SCALE GENOMIC DNA]</scope>
</reference>
<dbReference type="InterPro" id="IPR001790">
    <property type="entry name" value="Ribosomal_uL10"/>
</dbReference>
<evidence type="ECO:0000256" key="1">
    <source>
        <dbReference type="ARBA" id="ARBA00008889"/>
    </source>
</evidence>
<dbReference type="AlphaFoldDB" id="A0A2M8L6L2"/>
<protein>
    <recommendedName>
        <fullName evidence="4">Large ribosomal subunit protein uL10</fullName>
    </recommendedName>
    <alternativeName>
        <fullName evidence="5">50S ribosomal protein L10</fullName>
    </alternativeName>
</protein>
<dbReference type="NCBIfam" id="NF000955">
    <property type="entry name" value="PRK00099.1-1"/>
    <property type="match status" value="1"/>
</dbReference>
<comment type="similarity">
    <text evidence="1">Belongs to the universal ribosomal protein uL10 family.</text>
</comment>
<keyword evidence="2 6" id="KW-0689">Ribosomal protein</keyword>
<dbReference type="InterPro" id="IPR043141">
    <property type="entry name" value="Ribosomal_uL10-like_sf"/>
</dbReference>
<dbReference type="CDD" id="cd05797">
    <property type="entry name" value="Ribosomal_L10"/>
    <property type="match status" value="1"/>
</dbReference>
<dbReference type="SUPFAM" id="SSF160369">
    <property type="entry name" value="Ribosomal protein L10-like"/>
    <property type="match status" value="1"/>
</dbReference>
<name>A0A2M8L6L2_9BACT</name>
<evidence type="ECO:0000256" key="2">
    <source>
        <dbReference type="ARBA" id="ARBA00022980"/>
    </source>
</evidence>
<dbReference type="InterPro" id="IPR047865">
    <property type="entry name" value="Ribosomal_uL10_bac_type"/>
</dbReference>
<dbReference type="Gene3D" id="6.10.250.290">
    <property type="match status" value="1"/>
</dbReference>
<gene>
    <name evidence="6" type="primary">rplJ</name>
    <name evidence="6" type="ORF">COU97_02840</name>
</gene>
<evidence type="ECO:0000256" key="3">
    <source>
        <dbReference type="ARBA" id="ARBA00023274"/>
    </source>
</evidence>